<evidence type="ECO:0000259" key="2">
    <source>
        <dbReference type="Pfam" id="PF19413"/>
    </source>
</evidence>
<reference evidence="3 4" key="1">
    <citation type="submission" date="2014-06" db="EMBL/GenBank/DDBJ databases">
        <authorList>
            <person name="Bishop-Lilly K.A."/>
            <person name="Broomall S.M."/>
            <person name="Chain P.S."/>
            <person name="Chertkov O."/>
            <person name="Coyne S.R."/>
            <person name="Daligault H.E."/>
            <person name="Davenport K.W."/>
            <person name="Erkkila T."/>
            <person name="Frey K.G."/>
            <person name="Gibbons H.S."/>
            <person name="Gu W."/>
            <person name="Jaissle J."/>
            <person name="Johnson S.L."/>
            <person name="Koroleva G.I."/>
            <person name="Ladner J.T."/>
            <person name="Lo C.-C."/>
            <person name="Minogue T.D."/>
            <person name="Munk C."/>
            <person name="Palacios G.F."/>
            <person name="Redden C.L."/>
            <person name="Rosenzweig C.N."/>
            <person name="Scholz M.B."/>
            <person name="Teshima H."/>
            <person name="Xu Y."/>
        </authorList>
    </citation>
    <scope>NUCLEOTIDE SEQUENCE [LARGE SCALE GENOMIC DNA]</scope>
    <source>
        <strain evidence="3 4">DWS 37UF10B-2</strain>
    </source>
</reference>
<feature type="signal peptide" evidence="1">
    <location>
        <begin position="1"/>
        <end position="32"/>
    </location>
</feature>
<dbReference type="EMBL" id="JPGD01000005">
    <property type="protein sequence ID" value="KGB98999.1"/>
    <property type="molecule type" value="Genomic_DNA"/>
</dbReference>
<dbReference type="InterPro" id="IPR030887">
    <property type="entry name" value="Beta-barrel_YaiO"/>
</dbReference>
<keyword evidence="1" id="KW-0732">Signal</keyword>
<comment type="caution">
    <text evidence="3">The sequence shown here is derived from an EMBL/GenBank/DDBJ whole genome shotgun (WGS) entry which is preliminary data.</text>
</comment>
<dbReference type="Pfam" id="PF19413">
    <property type="entry name" value="YaiO"/>
    <property type="match status" value="1"/>
</dbReference>
<gene>
    <name evidence="3" type="ORF">DM43_3219</name>
</gene>
<name>A0AA88Z1I8_BURCE</name>
<sequence>MSDRPSHRGPRVPVATLAMLCGVAFGAPAALAEQPDDVAAMPAVPAEPAEPAVPPPASAIVITPRPRDESMFVRVDAEGLPDGVPLAEFTPEDTNRPPLPDAIVTHVQAPQESHTELSLGYSSAHLTHGYGDWYGVHLRGVYQDGGRTVLGELAQLHRFGENTQLGALTYVQDLGPDWFGGIGFSGTTSGTILPSARVDVSINRKLLSDRSLVVSLGAGYAWTRSGHRDQLYHAGVIWYALPKWIFEAGANYTVDSPGSVKAPAYYGAVTYGEVGKSVIVLRGGVGREAYQVTGSGTQIADFRSHEITAKWRYWFTRKWGTQLEFAYYHNPYYSRIGGELSVFYRW</sequence>
<dbReference type="RefSeq" id="WP_034206987.1">
    <property type="nucleotide sequence ID" value="NZ_KN150854.1"/>
</dbReference>
<dbReference type="NCBIfam" id="TIGR04390">
    <property type="entry name" value="OMP_YaiO_dom"/>
    <property type="match status" value="1"/>
</dbReference>
<evidence type="ECO:0000313" key="3">
    <source>
        <dbReference type="EMBL" id="KGB98999.1"/>
    </source>
</evidence>
<organism evidence="3 4">
    <name type="scientific">Burkholderia cepacia</name>
    <name type="common">Pseudomonas cepacia</name>
    <dbReference type="NCBI Taxonomy" id="292"/>
    <lineage>
        <taxon>Bacteria</taxon>
        <taxon>Pseudomonadati</taxon>
        <taxon>Pseudomonadota</taxon>
        <taxon>Betaproteobacteria</taxon>
        <taxon>Burkholderiales</taxon>
        <taxon>Burkholderiaceae</taxon>
        <taxon>Burkholderia</taxon>
        <taxon>Burkholderia cepacia complex</taxon>
    </lineage>
</organism>
<evidence type="ECO:0000256" key="1">
    <source>
        <dbReference type="SAM" id="SignalP"/>
    </source>
</evidence>
<dbReference type="AlphaFoldDB" id="A0AA88Z1I8"/>
<protein>
    <recommendedName>
        <fullName evidence="2">YaiO beta-barrel domain-containing protein</fullName>
    </recommendedName>
</protein>
<feature type="chain" id="PRO_5041677223" description="YaiO beta-barrel domain-containing protein" evidence="1">
    <location>
        <begin position="33"/>
        <end position="346"/>
    </location>
</feature>
<accession>A0AA88Z1I8</accession>
<proteinExistence type="predicted"/>
<feature type="domain" description="YaiO beta-barrel" evidence="2">
    <location>
        <begin position="115"/>
        <end position="291"/>
    </location>
</feature>
<dbReference type="Proteomes" id="UP000029575">
    <property type="component" value="Unassembled WGS sequence"/>
</dbReference>
<evidence type="ECO:0000313" key="4">
    <source>
        <dbReference type="Proteomes" id="UP000029575"/>
    </source>
</evidence>